<feature type="region of interest" description="Disordered" evidence="1">
    <location>
        <begin position="1"/>
        <end position="84"/>
    </location>
</feature>
<gene>
    <name evidence="2" type="ORF">PECAL_4P05680</name>
</gene>
<dbReference type="EMBL" id="CAKKNE010000004">
    <property type="protein sequence ID" value="CAH0373378.1"/>
    <property type="molecule type" value="Genomic_DNA"/>
</dbReference>
<evidence type="ECO:0000256" key="1">
    <source>
        <dbReference type="SAM" id="MobiDB-lite"/>
    </source>
</evidence>
<proteinExistence type="predicted"/>
<accession>A0A8J2SIK0</accession>
<feature type="compositionally biased region" description="Low complexity" evidence="1">
    <location>
        <begin position="28"/>
        <end position="46"/>
    </location>
</feature>
<reference evidence="2" key="1">
    <citation type="submission" date="2021-11" db="EMBL/GenBank/DDBJ databases">
        <authorList>
            <consortium name="Genoscope - CEA"/>
            <person name="William W."/>
        </authorList>
    </citation>
    <scope>NUCLEOTIDE SEQUENCE</scope>
</reference>
<feature type="compositionally biased region" description="Basic and acidic residues" evidence="1">
    <location>
        <begin position="457"/>
        <end position="467"/>
    </location>
</feature>
<evidence type="ECO:0000313" key="2">
    <source>
        <dbReference type="EMBL" id="CAH0373378.1"/>
    </source>
</evidence>
<organism evidence="2 3">
    <name type="scientific">Pelagomonas calceolata</name>
    <dbReference type="NCBI Taxonomy" id="35677"/>
    <lineage>
        <taxon>Eukaryota</taxon>
        <taxon>Sar</taxon>
        <taxon>Stramenopiles</taxon>
        <taxon>Ochrophyta</taxon>
        <taxon>Pelagophyceae</taxon>
        <taxon>Pelagomonadales</taxon>
        <taxon>Pelagomonadaceae</taxon>
        <taxon>Pelagomonas</taxon>
    </lineage>
</organism>
<dbReference type="Proteomes" id="UP000789595">
    <property type="component" value="Unassembled WGS sequence"/>
</dbReference>
<feature type="compositionally biased region" description="Gly residues" evidence="1">
    <location>
        <begin position="1"/>
        <end position="13"/>
    </location>
</feature>
<evidence type="ECO:0000313" key="3">
    <source>
        <dbReference type="Proteomes" id="UP000789595"/>
    </source>
</evidence>
<sequence>MEGGLFGDGGLVGGRPRSDWRSSRALFDSPDATAASSPTAASEDAAVGSHPTVSSLAPTGGGPDAGSPDAAHETAPSRGLRDLRSQSSMALAPETLARPVSEAALSPRTRSIAQRLKRHLSLPPASESTRLDRAMHAASTKNGGTAAIRLGARLWGIQREIESAALFAWLDTKHRGCLDAASLHDGISRLYEETRFTDPPTHQTLRRWVSAVPKTRGEHTEITKASFVRFVCSINVDDHRQEAWEGLEECLGRWLVRRRLRRYRYGDAYTQLFLEVCGGDDFERVEADDVARALRISGSKARELTDVDKSEDGCVDHAGFVRIASSQKRCCASVRRTPHLSKTDLKKLFGEHSVDAYGEITGREVRVLLADVDHIERSAASLRSRQLFDVSSGASPLLLYDPEAFVDLVRSLRRCFSVEQADHVADRVRWRLARRGRPAPAPYEAPSSLGDVSAMVKRNDHRPSTRV</sequence>
<protein>
    <submittedName>
        <fullName evidence="2">Uncharacterized protein</fullName>
    </submittedName>
</protein>
<name>A0A8J2SIK0_9STRA</name>
<keyword evidence="3" id="KW-1185">Reference proteome</keyword>
<feature type="region of interest" description="Disordered" evidence="1">
    <location>
        <begin position="438"/>
        <end position="467"/>
    </location>
</feature>
<dbReference type="AlphaFoldDB" id="A0A8J2SIK0"/>
<comment type="caution">
    <text evidence="2">The sequence shown here is derived from an EMBL/GenBank/DDBJ whole genome shotgun (WGS) entry which is preliminary data.</text>
</comment>